<gene>
    <name evidence="1" type="ORF">J2W69_003127</name>
</gene>
<protein>
    <submittedName>
        <fullName evidence="1">Polar amino acid transport system substrate-binding protein</fullName>
    </submittedName>
</protein>
<dbReference type="Proteomes" id="UP001257909">
    <property type="component" value="Unassembled WGS sequence"/>
</dbReference>
<organism evidence="1 2">
    <name type="scientific">Rheinheimera soli</name>
    <dbReference type="NCBI Taxonomy" id="443616"/>
    <lineage>
        <taxon>Bacteria</taxon>
        <taxon>Pseudomonadati</taxon>
        <taxon>Pseudomonadota</taxon>
        <taxon>Gammaproteobacteria</taxon>
        <taxon>Chromatiales</taxon>
        <taxon>Chromatiaceae</taxon>
        <taxon>Rheinheimera</taxon>
    </lineage>
</organism>
<evidence type="ECO:0000313" key="1">
    <source>
        <dbReference type="EMBL" id="MDR7122169.1"/>
    </source>
</evidence>
<name>A0ABU1W2K6_9GAMM</name>
<keyword evidence="2" id="KW-1185">Reference proteome</keyword>
<dbReference type="EMBL" id="JAVDWR010000013">
    <property type="protein sequence ID" value="MDR7122169.1"/>
    <property type="molecule type" value="Genomic_DNA"/>
</dbReference>
<accession>A0ABU1W2K6</accession>
<reference evidence="1 2" key="1">
    <citation type="submission" date="2023-07" db="EMBL/GenBank/DDBJ databases">
        <title>Sorghum-associated microbial communities from plants grown in Nebraska, USA.</title>
        <authorList>
            <person name="Schachtman D."/>
        </authorList>
    </citation>
    <scope>NUCLEOTIDE SEQUENCE [LARGE SCALE GENOMIC DNA]</scope>
    <source>
        <strain evidence="1 2">4138</strain>
    </source>
</reference>
<sequence length="243" mass="27207">MKNYLGWLCLLPLWGQAAEAVRLASLDWPPYTGSQLEQQGETTVLLRQVFASMQLDVQTEFLPWSRAIRTSEKTDGLYAGYFPEYQTYNPKFILSDSLGSSELGFVEATAQPLGQLSFTVLPQYQLGVVQDYINLAKVDQMIATGQLKPQVAISDRLNVLKVALGRLDLAVIDRRVLLYLLEHDTEVKRLASGKVQFNSSLTELKTLHLALRREPANQQLIEKFNQHLQKVKSGSAAISPPSD</sequence>
<dbReference type="RefSeq" id="WP_310280124.1">
    <property type="nucleotide sequence ID" value="NZ_JAVDWR010000013.1"/>
</dbReference>
<proteinExistence type="predicted"/>
<dbReference type="SUPFAM" id="SSF53850">
    <property type="entry name" value="Periplasmic binding protein-like II"/>
    <property type="match status" value="1"/>
</dbReference>
<dbReference type="Gene3D" id="3.40.190.10">
    <property type="entry name" value="Periplasmic binding protein-like II"/>
    <property type="match status" value="2"/>
</dbReference>
<evidence type="ECO:0000313" key="2">
    <source>
        <dbReference type="Proteomes" id="UP001257909"/>
    </source>
</evidence>
<comment type="caution">
    <text evidence="1">The sequence shown here is derived from an EMBL/GenBank/DDBJ whole genome shotgun (WGS) entry which is preliminary data.</text>
</comment>